<comment type="similarity">
    <text evidence="1">Belongs to the ABC transporter superfamily. ABCB family. Multidrug resistance exporter (TC 3.A.1.201) subfamily.</text>
</comment>
<dbReference type="PANTHER" id="PTHR45136:SF2">
    <property type="entry name" value="ABC TRANSPORTER DOMAIN-CONTAINING PROTEIN"/>
    <property type="match status" value="1"/>
</dbReference>
<sequence>VGERGALLSGGQKQRIAIARAIIRNPVDLLLEVQVRWTLNLKLWFKTLLIQPPWEELHWYRQRNMHILIVAHKLSTARNADFIAVMIGGSIIEIGSHNDLMNRKNGHYAKMAKMQRQFSVDEQEQNPETRLSSSVARSTKPDPAQQFSQSPLPYNEPQPVSYPPPSLARLLSLNSPERKQGLIGSISAAIFGSVQPVYAITIGGMIAAFFVQDHDEMRARIRTYSMILSSLTLLSLIVNLLQHYNFAYMGEQLTKRIRLRMLEKILTFEAAWFDDEENSSGALCSRLSSEASLLKSLVADRLSYNPNNFSCHAGNGIGACCGLETSDSYDSFSAIDDSMLLYMESAPL</sequence>
<keyword evidence="6 9" id="KW-0472">Membrane</keyword>
<keyword evidence="12" id="KW-1185">Reference proteome</keyword>
<evidence type="ECO:0000256" key="9">
    <source>
        <dbReference type="SAM" id="Phobius"/>
    </source>
</evidence>
<dbReference type="InterPro" id="IPR027417">
    <property type="entry name" value="P-loop_NTPase"/>
</dbReference>
<evidence type="ECO:0000256" key="7">
    <source>
        <dbReference type="ARBA" id="ARBA00023180"/>
    </source>
</evidence>
<dbReference type="AlphaFoldDB" id="A0AAN8W2J5"/>
<accession>A0AAN8W2J5</accession>
<dbReference type="Gene3D" id="1.20.1560.10">
    <property type="entry name" value="ABC transporter type 1, transmembrane domain"/>
    <property type="match status" value="1"/>
</dbReference>
<dbReference type="Pfam" id="PF00664">
    <property type="entry name" value="ABC_membrane"/>
    <property type="match status" value="1"/>
</dbReference>
<dbReference type="GO" id="GO:0016020">
    <property type="term" value="C:membrane"/>
    <property type="evidence" value="ECO:0007669"/>
    <property type="project" value="InterPro"/>
</dbReference>
<feature type="transmembrane region" description="Helical" evidence="9">
    <location>
        <begin position="223"/>
        <end position="241"/>
    </location>
</feature>
<name>A0AAN8W2J5_9MAGN</name>
<feature type="region of interest" description="Disordered" evidence="8">
    <location>
        <begin position="118"/>
        <end position="163"/>
    </location>
</feature>
<dbReference type="EMBL" id="JBAMMX010000003">
    <property type="protein sequence ID" value="KAK6944919.1"/>
    <property type="molecule type" value="Genomic_DNA"/>
</dbReference>
<gene>
    <name evidence="11" type="ORF">RJ641_026021</name>
</gene>
<feature type="domain" description="ABC transmembrane type-1" evidence="10">
    <location>
        <begin position="182"/>
        <end position="303"/>
    </location>
</feature>
<feature type="non-terminal residue" evidence="11">
    <location>
        <position position="1"/>
    </location>
</feature>
<evidence type="ECO:0000256" key="1">
    <source>
        <dbReference type="ARBA" id="ARBA00007577"/>
    </source>
</evidence>
<dbReference type="PANTHER" id="PTHR45136">
    <property type="entry name" value="ABC TRANSPORTER DOMAIN-CONTAINING PROTEIN"/>
    <property type="match status" value="1"/>
</dbReference>
<reference evidence="11 12" key="1">
    <citation type="submission" date="2023-12" db="EMBL/GenBank/DDBJ databases">
        <title>A high-quality genome assembly for Dillenia turbinata (Dilleniales).</title>
        <authorList>
            <person name="Chanderbali A."/>
        </authorList>
    </citation>
    <scope>NUCLEOTIDE SEQUENCE [LARGE SCALE GENOMIC DNA]</scope>
    <source>
        <strain evidence="11">LSX21</strain>
        <tissue evidence="11">Leaf</tissue>
    </source>
</reference>
<evidence type="ECO:0000256" key="8">
    <source>
        <dbReference type="SAM" id="MobiDB-lite"/>
    </source>
</evidence>
<evidence type="ECO:0000313" key="11">
    <source>
        <dbReference type="EMBL" id="KAK6944919.1"/>
    </source>
</evidence>
<evidence type="ECO:0000256" key="4">
    <source>
        <dbReference type="ARBA" id="ARBA00022737"/>
    </source>
</evidence>
<keyword evidence="2" id="KW-0813">Transport</keyword>
<organism evidence="11 12">
    <name type="scientific">Dillenia turbinata</name>
    <dbReference type="NCBI Taxonomy" id="194707"/>
    <lineage>
        <taxon>Eukaryota</taxon>
        <taxon>Viridiplantae</taxon>
        <taxon>Streptophyta</taxon>
        <taxon>Embryophyta</taxon>
        <taxon>Tracheophyta</taxon>
        <taxon>Spermatophyta</taxon>
        <taxon>Magnoliopsida</taxon>
        <taxon>eudicotyledons</taxon>
        <taxon>Gunneridae</taxon>
        <taxon>Pentapetalae</taxon>
        <taxon>Dilleniales</taxon>
        <taxon>Dilleniaceae</taxon>
        <taxon>Dillenia</taxon>
    </lineage>
</organism>
<evidence type="ECO:0000313" key="12">
    <source>
        <dbReference type="Proteomes" id="UP001370490"/>
    </source>
</evidence>
<evidence type="ECO:0000259" key="10">
    <source>
        <dbReference type="PROSITE" id="PS50929"/>
    </source>
</evidence>
<evidence type="ECO:0000256" key="2">
    <source>
        <dbReference type="ARBA" id="ARBA00022448"/>
    </source>
</evidence>
<evidence type="ECO:0000256" key="5">
    <source>
        <dbReference type="ARBA" id="ARBA00022989"/>
    </source>
</evidence>
<dbReference type="Gene3D" id="3.40.50.300">
    <property type="entry name" value="P-loop containing nucleotide triphosphate hydrolases"/>
    <property type="match status" value="2"/>
</dbReference>
<proteinExistence type="inferred from homology"/>
<feature type="compositionally biased region" description="Polar residues" evidence="8">
    <location>
        <begin position="118"/>
        <end position="137"/>
    </location>
</feature>
<keyword evidence="3 9" id="KW-0812">Transmembrane</keyword>
<keyword evidence="5 9" id="KW-1133">Transmembrane helix</keyword>
<dbReference type="Proteomes" id="UP001370490">
    <property type="component" value="Unassembled WGS sequence"/>
</dbReference>
<dbReference type="InterPro" id="IPR011527">
    <property type="entry name" value="ABC1_TM_dom"/>
</dbReference>
<keyword evidence="7" id="KW-0325">Glycoprotein</keyword>
<evidence type="ECO:0000256" key="6">
    <source>
        <dbReference type="ARBA" id="ARBA00023136"/>
    </source>
</evidence>
<dbReference type="SUPFAM" id="SSF52540">
    <property type="entry name" value="P-loop containing nucleoside triphosphate hydrolases"/>
    <property type="match status" value="1"/>
</dbReference>
<feature type="transmembrane region" description="Helical" evidence="9">
    <location>
        <begin position="182"/>
        <end position="211"/>
    </location>
</feature>
<protein>
    <submittedName>
        <fullName evidence="11">ABC transporter type 1, transmembrane domain</fullName>
    </submittedName>
</protein>
<comment type="caution">
    <text evidence="11">The sequence shown here is derived from an EMBL/GenBank/DDBJ whole genome shotgun (WGS) entry which is preliminary data.</text>
</comment>
<dbReference type="GO" id="GO:0005524">
    <property type="term" value="F:ATP binding"/>
    <property type="evidence" value="ECO:0007669"/>
    <property type="project" value="InterPro"/>
</dbReference>
<keyword evidence="4" id="KW-0677">Repeat</keyword>
<dbReference type="PROSITE" id="PS50929">
    <property type="entry name" value="ABC_TM1F"/>
    <property type="match status" value="1"/>
</dbReference>
<feature type="compositionally biased region" description="Pro residues" evidence="8">
    <location>
        <begin position="154"/>
        <end position="163"/>
    </location>
</feature>
<evidence type="ECO:0000256" key="3">
    <source>
        <dbReference type="ARBA" id="ARBA00022692"/>
    </source>
</evidence>
<dbReference type="InterPro" id="IPR036640">
    <property type="entry name" value="ABC1_TM_sf"/>
</dbReference>
<dbReference type="SUPFAM" id="SSF90123">
    <property type="entry name" value="ABC transporter transmembrane region"/>
    <property type="match status" value="1"/>
</dbReference>
<dbReference type="GO" id="GO:0140359">
    <property type="term" value="F:ABC-type transporter activity"/>
    <property type="evidence" value="ECO:0007669"/>
    <property type="project" value="InterPro"/>
</dbReference>